<evidence type="ECO:0008006" key="5">
    <source>
        <dbReference type="Google" id="ProtNLM"/>
    </source>
</evidence>
<dbReference type="Proteomes" id="UP000187001">
    <property type="component" value="Unassembled WGS sequence"/>
</dbReference>
<organism evidence="3 4">
    <name type="scientific">Mycolicibacterium fortuitum</name>
    <name type="common">Mycobacterium fortuitum</name>
    <dbReference type="NCBI Taxonomy" id="1766"/>
    <lineage>
        <taxon>Bacteria</taxon>
        <taxon>Bacillati</taxon>
        <taxon>Actinomycetota</taxon>
        <taxon>Actinomycetes</taxon>
        <taxon>Mycobacteriales</taxon>
        <taxon>Mycobacteriaceae</taxon>
        <taxon>Mycolicibacterium</taxon>
    </lineage>
</organism>
<evidence type="ECO:0000313" key="3">
    <source>
        <dbReference type="EMBL" id="OMC51957.1"/>
    </source>
</evidence>
<keyword evidence="1" id="KW-0677">Repeat</keyword>
<dbReference type="Gene3D" id="2.160.20.80">
    <property type="entry name" value="E3 ubiquitin-protein ligase SopA"/>
    <property type="match status" value="1"/>
</dbReference>
<sequence>MDAWLTQPLATLMAGSVVAIAAIVTFASSALGRRQTQSHFAAQHDLDRERALRDRYAEAATQLGSESPAIRLAGVLSLVALADDWVGRDSKVSGQMTVDLLRGYLRVAPQDHPGPAEHEVRKTILLQTSRRANWWAQLSDVPVGAKRGEVETLHPNAPSQNFVRRVSPLRRARLNAALRRQEARSDTVLQDMFPQLGLWEQLDTNLSGVWLAGCNLRRIHIAGAHLVDATLSSANLESADLERVFLSRATLVEARLCDVYARKAVLDHADLANANLRQAILTEVDLTHANLAGADLEGTSLSGAILEGANLTGASLGKHDPAELAARGAVLDDPGWCCRCDCLEQ</sequence>
<gene>
    <name evidence="3" type="ORF">A5742_17650</name>
</gene>
<keyword evidence="2" id="KW-1133">Transmembrane helix</keyword>
<dbReference type="InterPro" id="IPR001646">
    <property type="entry name" value="5peptide_repeat"/>
</dbReference>
<reference evidence="3 4" key="1">
    <citation type="submission" date="2016-07" db="EMBL/GenBank/DDBJ databases">
        <authorList>
            <person name="Sutton G."/>
            <person name="Brinkac L."/>
            <person name="Sanka R."/>
            <person name="Adams M."/>
            <person name="Lau E."/>
            <person name="Kumar A."/>
            <person name="Macaden R."/>
        </authorList>
    </citation>
    <scope>NUCLEOTIDE SEQUENCE [LARGE SCALE GENOMIC DNA]</scope>
    <source>
        <strain evidence="3 4">GA-0871</strain>
    </source>
</reference>
<dbReference type="EMBL" id="MBER01000010">
    <property type="protein sequence ID" value="OMC51957.1"/>
    <property type="molecule type" value="Genomic_DNA"/>
</dbReference>
<accession>A0ABD6QUG4</accession>
<name>A0ABD6QUG4_MYCFO</name>
<keyword evidence="2" id="KW-0472">Membrane</keyword>
<dbReference type="PANTHER" id="PTHR47485">
    <property type="entry name" value="THYLAKOID LUMENAL 17.4 KDA PROTEIN, CHLOROPLASTIC"/>
    <property type="match status" value="1"/>
</dbReference>
<comment type="caution">
    <text evidence="3">The sequence shown here is derived from an EMBL/GenBank/DDBJ whole genome shotgun (WGS) entry which is preliminary data.</text>
</comment>
<proteinExistence type="predicted"/>
<dbReference type="SUPFAM" id="SSF141571">
    <property type="entry name" value="Pentapeptide repeat-like"/>
    <property type="match status" value="1"/>
</dbReference>
<keyword evidence="2" id="KW-0812">Transmembrane</keyword>
<evidence type="ECO:0000313" key="4">
    <source>
        <dbReference type="Proteomes" id="UP000187001"/>
    </source>
</evidence>
<dbReference type="Pfam" id="PF00805">
    <property type="entry name" value="Pentapeptide"/>
    <property type="match status" value="2"/>
</dbReference>
<feature type="transmembrane region" description="Helical" evidence="2">
    <location>
        <begin position="12"/>
        <end position="31"/>
    </location>
</feature>
<dbReference type="RefSeq" id="WP_131827814.1">
    <property type="nucleotide sequence ID" value="NZ_MBER01000010.1"/>
</dbReference>
<protein>
    <recommendedName>
        <fullName evidence="5">Pentapeptide repeat-containing protein</fullName>
    </recommendedName>
</protein>
<dbReference type="AlphaFoldDB" id="A0ABD6QUG4"/>
<evidence type="ECO:0000256" key="2">
    <source>
        <dbReference type="SAM" id="Phobius"/>
    </source>
</evidence>
<evidence type="ECO:0000256" key="1">
    <source>
        <dbReference type="ARBA" id="ARBA00022737"/>
    </source>
</evidence>
<dbReference type="PANTHER" id="PTHR47485:SF1">
    <property type="entry name" value="THYLAKOID LUMENAL 17.4 KDA PROTEIN, CHLOROPLASTIC"/>
    <property type="match status" value="1"/>
</dbReference>